<gene>
    <name evidence="1" type="ORF">PVLDE_1003600</name>
</gene>
<evidence type="ECO:0000313" key="2">
    <source>
        <dbReference type="Proteomes" id="UP000515308"/>
    </source>
</evidence>
<dbReference type="AlphaFoldDB" id="A0A6V7S8M0"/>
<evidence type="ECO:0000313" key="1">
    <source>
        <dbReference type="EMBL" id="CAD2093648.1"/>
    </source>
</evidence>
<proteinExistence type="predicted"/>
<organism evidence="1 2">
    <name type="scientific">Plasmodium vinckei lentum</name>
    <dbReference type="NCBI Taxonomy" id="138297"/>
    <lineage>
        <taxon>Eukaryota</taxon>
        <taxon>Sar</taxon>
        <taxon>Alveolata</taxon>
        <taxon>Apicomplexa</taxon>
        <taxon>Aconoidasida</taxon>
        <taxon>Haemosporida</taxon>
        <taxon>Plasmodiidae</taxon>
        <taxon>Plasmodium</taxon>
        <taxon>Plasmodium (Vinckeia)</taxon>
    </lineage>
</organism>
<sequence>MLQKKEKNNNNNILFDYKNMEKEYTRRNSIFPGSNKKCTLPKDQECRQSLIKTNKHINKKIYNYIKIHENYFKKKLNNNQINKIVLNIKETLQRDKCPTFENRHAHKKCQQSKNYSKDKNIPLQFKTYQHVSKNPKKEKTTNTSKNEMNYLINHFKNQNFCKSYEILQAQKKELEQIIRTTLDKNNINDYLRKLNKNEKKITNFINYFEKIITKKDQTNYLYYDKKYVKQTNDQMCILLKMLSQIVHLLKGLHILENKKLIYNCS</sequence>
<dbReference type="VEuPathDB" id="PlasmoDB:PVLDE_1003600"/>
<accession>A0A6V7S8M0</accession>
<dbReference type="EMBL" id="LR865372">
    <property type="protein sequence ID" value="CAD2093648.1"/>
    <property type="molecule type" value="Genomic_DNA"/>
</dbReference>
<protein>
    <submittedName>
        <fullName evidence="1">Uncharacterized protein</fullName>
    </submittedName>
</protein>
<name>A0A6V7S8M0_PLAVN</name>
<reference evidence="1 2" key="1">
    <citation type="submission" date="2020-08" db="EMBL/GenBank/DDBJ databases">
        <authorList>
            <person name="Ramaprasad A."/>
        </authorList>
    </citation>
    <scope>NUCLEOTIDE SEQUENCE [LARGE SCALE GENOMIC DNA]</scope>
</reference>
<dbReference type="Proteomes" id="UP000515308">
    <property type="component" value="Chromosome PVLDE_10"/>
</dbReference>